<evidence type="ECO:0000259" key="3">
    <source>
        <dbReference type="PROSITE" id="PS51677"/>
    </source>
</evidence>
<feature type="domain" description="NodB homology" evidence="3">
    <location>
        <begin position="72"/>
        <end position="274"/>
    </location>
</feature>
<dbReference type="PANTHER" id="PTHR10587">
    <property type="entry name" value="GLYCOSYL TRANSFERASE-RELATED"/>
    <property type="match status" value="1"/>
</dbReference>
<sequence>MRRRRTLGMAAALPAAMLAACSEPSAPGGSEEASSAPPDEGQSPSPEPEAVPGASDPSRPTPVVDRGPGGSGRVALTFDADLTEYMRAQLESGEVDTYHNEELLSYLESEDLAATFFMTGMWMRQYPDETSRIAANPRFELANHTFEHEAFTSDCYGLDYEDEPEAMREDVESTFDVMEEFGGNQTRYFRFPGLCHDEAALQALQPLGLTVVDGDVVSGDPFAEAAQPIVDAVLSRAEAGSVVIMHIGGPNAPQTHLALPSIVDELRNRGLGFGTLSEVLAD</sequence>
<dbReference type="InterPro" id="IPR002509">
    <property type="entry name" value="NODB_dom"/>
</dbReference>
<feature type="compositionally biased region" description="Low complexity" evidence="1">
    <location>
        <begin position="21"/>
        <end position="38"/>
    </location>
</feature>
<feature type="signal peptide" evidence="2">
    <location>
        <begin position="1"/>
        <end position="19"/>
    </location>
</feature>
<dbReference type="Proteomes" id="UP001595823">
    <property type="component" value="Unassembled WGS sequence"/>
</dbReference>
<dbReference type="RefSeq" id="WP_380620247.1">
    <property type="nucleotide sequence ID" value="NZ_JBHSDK010000013.1"/>
</dbReference>
<accession>A0ABV8TXD3</accession>
<evidence type="ECO:0000313" key="4">
    <source>
        <dbReference type="EMBL" id="MFC4335428.1"/>
    </source>
</evidence>
<dbReference type="PANTHER" id="PTHR10587:SF134">
    <property type="entry name" value="SECRETED PROTEIN"/>
    <property type="match status" value="1"/>
</dbReference>
<evidence type="ECO:0000256" key="2">
    <source>
        <dbReference type="SAM" id="SignalP"/>
    </source>
</evidence>
<gene>
    <name evidence="4" type="ORF">ACFPET_09485</name>
</gene>
<dbReference type="EMBL" id="JBHSDK010000013">
    <property type="protein sequence ID" value="MFC4335428.1"/>
    <property type="molecule type" value="Genomic_DNA"/>
</dbReference>
<proteinExistence type="predicted"/>
<dbReference type="InterPro" id="IPR011330">
    <property type="entry name" value="Glyco_hydro/deAcase_b/a-brl"/>
</dbReference>
<dbReference type="Pfam" id="PF01522">
    <property type="entry name" value="Polysacc_deac_1"/>
    <property type="match status" value="1"/>
</dbReference>
<organism evidence="4 5">
    <name type="scientific">Salininema proteolyticum</name>
    <dbReference type="NCBI Taxonomy" id="1607685"/>
    <lineage>
        <taxon>Bacteria</taxon>
        <taxon>Bacillati</taxon>
        <taxon>Actinomycetota</taxon>
        <taxon>Actinomycetes</taxon>
        <taxon>Glycomycetales</taxon>
        <taxon>Glycomycetaceae</taxon>
        <taxon>Salininema</taxon>
    </lineage>
</organism>
<dbReference type="InterPro" id="IPR050248">
    <property type="entry name" value="Polysacc_deacetylase_ArnD"/>
</dbReference>
<reference evidence="5" key="1">
    <citation type="journal article" date="2019" name="Int. J. Syst. Evol. Microbiol.">
        <title>The Global Catalogue of Microorganisms (GCM) 10K type strain sequencing project: providing services to taxonomists for standard genome sequencing and annotation.</title>
        <authorList>
            <consortium name="The Broad Institute Genomics Platform"/>
            <consortium name="The Broad Institute Genome Sequencing Center for Infectious Disease"/>
            <person name="Wu L."/>
            <person name="Ma J."/>
        </authorList>
    </citation>
    <scope>NUCLEOTIDE SEQUENCE [LARGE SCALE GENOMIC DNA]</scope>
    <source>
        <strain evidence="5">IBRC-M 10908</strain>
    </source>
</reference>
<dbReference type="PROSITE" id="PS51677">
    <property type="entry name" value="NODB"/>
    <property type="match status" value="1"/>
</dbReference>
<protein>
    <submittedName>
        <fullName evidence="4">Polysaccharide deacetylase family protein</fullName>
    </submittedName>
</protein>
<feature type="region of interest" description="Disordered" evidence="1">
    <location>
        <begin position="21"/>
        <end position="74"/>
    </location>
</feature>
<dbReference type="SUPFAM" id="SSF88713">
    <property type="entry name" value="Glycoside hydrolase/deacetylase"/>
    <property type="match status" value="1"/>
</dbReference>
<dbReference type="PROSITE" id="PS51257">
    <property type="entry name" value="PROKAR_LIPOPROTEIN"/>
    <property type="match status" value="1"/>
</dbReference>
<keyword evidence="5" id="KW-1185">Reference proteome</keyword>
<evidence type="ECO:0000313" key="5">
    <source>
        <dbReference type="Proteomes" id="UP001595823"/>
    </source>
</evidence>
<evidence type="ECO:0000256" key="1">
    <source>
        <dbReference type="SAM" id="MobiDB-lite"/>
    </source>
</evidence>
<comment type="caution">
    <text evidence="4">The sequence shown here is derived from an EMBL/GenBank/DDBJ whole genome shotgun (WGS) entry which is preliminary data.</text>
</comment>
<feature type="chain" id="PRO_5046398934" evidence="2">
    <location>
        <begin position="20"/>
        <end position="282"/>
    </location>
</feature>
<name>A0ABV8TXD3_9ACTN</name>
<dbReference type="Gene3D" id="3.20.20.370">
    <property type="entry name" value="Glycoside hydrolase/deacetylase"/>
    <property type="match status" value="1"/>
</dbReference>
<keyword evidence="2" id="KW-0732">Signal</keyword>